<feature type="domain" description="NADP-dependent oxidoreductase" evidence="1">
    <location>
        <begin position="15"/>
        <end position="272"/>
    </location>
</feature>
<evidence type="ECO:0000313" key="2">
    <source>
        <dbReference type="EMBL" id="MDM0046035.1"/>
    </source>
</evidence>
<dbReference type="InterPro" id="IPR020471">
    <property type="entry name" value="AKR"/>
</dbReference>
<evidence type="ECO:0000313" key="3">
    <source>
        <dbReference type="Proteomes" id="UP001174908"/>
    </source>
</evidence>
<dbReference type="PANTHER" id="PTHR43638">
    <property type="entry name" value="OXIDOREDUCTASE, ALDO/KETO REDUCTASE FAMILY PROTEIN"/>
    <property type="match status" value="1"/>
</dbReference>
<reference evidence="2" key="1">
    <citation type="submission" date="2023-06" db="EMBL/GenBank/DDBJ databases">
        <authorList>
            <person name="Jiang Y."/>
            <person name="Liu Q."/>
        </authorList>
    </citation>
    <scope>NUCLEOTIDE SEQUENCE</scope>
    <source>
        <strain evidence="2">CGMCC 1.12089</strain>
    </source>
</reference>
<sequence>MPTIRLLDGSTMPSLGLGTWRMGESRSQRAAELAALRCALDLGYRLIDTAEMYGEGGAEQVIGEALAAAMRAGDVARENLFVVSKAYPHHAGRKSLPQACTQSLQRLGLDHIDLYLLHWRGSVPLSETVDAMRELVAAGRIRRWGVSNFDVDDLQELAEACGAEFDCVANQVYFSVTERGLEHSLLPWQRQRNMPLMAYSPIDQGALASDKGLAQIAQGLGVSSAQLALAWVLSRPGVLAIPKAVRESHLADNLAAASLVLGDDVLAQIDRLHPPPRRKGPLAMI</sequence>
<comment type="caution">
    <text evidence="2">The sequence shown here is derived from an EMBL/GenBank/DDBJ whole genome shotgun (WGS) entry which is preliminary data.</text>
</comment>
<dbReference type="Proteomes" id="UP001174908">
    <property type="component" value="Unassembled WGS sequence"/>
</dbReference>
<dbReference type="InterPro" id="IPR036812">
    <property type="entry name" value="NAD(P)_OxRdtase_dom_sf"/>
</dbReference>
<protein>
    <submittedName>
        <fullName evidence="2">Aldo/keto reductase</fullName>
    </submittedName>
</protein>
<gene>
    <name evidence="2" type="ORF">QTH91_16215</name>
</gene>
<dbReference type="InterPro" id="IPR023210">
    <property type="entry name" value="NADP_OxRdtase_dom"/>
</dbReference>
<evidence type="ECO:0000259" key="1">
    <source>
        <dbReference type="Pfam" id="PF00248"/>
    </source>
</evidence>
<dbReference type="PANTHER" id="PTHR43638:SF3">
    <property type="entry name" value="ALDEHYDE REDUCTASE"/>
    <property type="match status" value="1"/>
</dbReference>
<dbReference type="RefSeq" id="WP_286661598.1">
    <property type="nucleotide sequence ID" value="NZ_JASZYV010000003.1"/>
</dbReference>
<keyword evidence="3" id="KW-1185">Reference proteome</keyword>
<dbReference type="Pfam" id="PF00248">
    <property type="entry name" value="Aldo_ket_red"/>
    <property type="match status" value="1"/>
</dbReference>
<name>A0ABT7NDK3_9BURK</name>
<organism evidence="2 3">
    <name type="scientific">Variovorax dokdonensis</name>
    <dbReference type="NCBI Taxonomy" id="344883"/>
    <lineage>
        <taxon>Bacteria</taxon>
        <taxon>Pseudomonadati</taxon>
        <taxon>Pseudomonadota</taxon>
        <taxon>Betaproteobacteria</taxon>
        <taxon>Burkholderiales</taxon>
        <taxon>Comamonadaceae</taxon>
        <taxon>Variovorax</taxon>
    </lineage>
</organism>
<proteinExistence type="predicted"/>
<dbReference type="SUPFAM" id="SSF51430">
    <property type="entry name" value="NAD(P)-linked oxidoreductase"/>
    <property type="match status" value="1"/>
</dbReference>
<accession>A0ABT7NDK3</accession>
<dbReference type="PIRSF" id="PIRSF000097">
    <property type="entry name" value="AKR"/>
    <property type="match status" value="1"/>
</dbReference>
<dbReference type="Gene3D" id="3.20.20.100">
    <property type="entry name" value="NADP-dependent oxidoreductase domain"/>
    <property type="match status" value="1"/>
</dbReference>
<dbReference type="PRINTS" id="PR00069">
    <property type="entry name" value="ALDKETRDTASE"/>
</dbReference>
<dbReference type="EMBL" id="JASZYV010000003">
    <property type="protein sequence ID" value="MDM0046035.1"/>
    <property type="molecule type" value="Genomic_DNA"/>
</dbReference>